<feature type="compositionally biased region" description="Basic and acidic residues" evidence="1">
    <location>
        <begin position="285"/>
        <end position="297"/>
    </location>
</feature>
<evidence type="ECO:0000259" key="2">
    <source>
        <dbReference type="Pfam" id="PF00781"/>
    </source>
</evidence>
<keyword evidence="4" id="KW-1185">Reference proteome</keyword>
<dbReference type="GO" id="GO:0016020">
    <property type="term" value="C:membrane"/>
    <property type="evidence" value="ECO:0007669"/>
    <property type="project" value="TreeGrafter"/>
</dbReference>
<evidence type="ECO:0000313" key="4">
    <source>
        <dbReference type="Proteomes" id="UP000219286"/>
    </source>
</evidence>
<dbReference type="GO" id="GO:0046512">
    <property type="term" value="P:sphingosine biosynthetic process"/>
    <property type="evidence" value="ECO:0007669"/>
    <property type="project" value="TreeGrafter"/>
</dbReference>
<evidence type="ECO:0000256" key="1">
    <source>
        <dbReference type="SAM" id="MobiDB-lite"/>
    </source>
</evidence>
<dbReference type="InterPro" id="IPR050187">
    <property type="entry name" value="Lipid_Phosphate_FormReg"/>
</dbReference>
<feature type="region of interest" description="Disordered" evidence="1">
    <location>
        <begin position="276"/>
        <end position="297"/>
    </location>
</feature>
<dbReference type="AlphaFoldDB" id="A0A2H2ZTX3"/>
<protein>
    <recommendedName>
        <fullName evidence="2">DAGKc domain-containing protein</fullName>
    </recommendedName>
</protein>
<dbReference type="GO" id="GO:0005737">
    <property type="term" value="C:cytoplasm"/>
    <property type="evidence" value="ECO:0007669"/>
    <property type="project" value="TreeGrafter"/>
</dbReference>
<dbReference type="InterPro" id="IPR016064">
    <property type="entry name" value="NAD/diacylglycerol_kinase_sf"/>
</dbReference>
<accession>A0A2H2ZTX3</accession>
<dbReference type="Pfam" id="PF00781">
    <property type="entry name" value="DAGK_cat"/>
    <property type="match status" value="1"/>
</dbReference>
<dbReference type="Gene3D" id="2.60.200.40">
    <property type="match status" value="1"/>
</dbReference>
<dbReference type="GO" id="GO:0001727">
    <property type="term" value="F:lipid kinase activity"/>
    <property type="evidence" value="ECO:0007669"/>
    <property type="project" value="TreeGrafter"/>
</dbReference>
<reference evidence="3 4" key="1">
    <citation type="journal article" date="2015" name="Genome Announc.">
        <title>Genome sequence and annotation of Trichoderma parareesei, the ancestor of the cellulase producer Trichoderma reesei.</title>
        <authorList>
            <person name="Yang D."/>
            <person name="Pomraning K."/>
            <person name="Kopchinskiy A."/>
            <person name="Karimi Aghcheh R."/>
            <person name="Atanasova L."/>
            <person name="Chenthamara K."/>
            <person name="Baker S.E."/>
            <person name="Zhang R."/>
            <person name="Shen Q."/>
            <person name="Freitag M."/>
            <person name="Kubicek C.P."/>
            <person name="Druzhinina I.S."/>
        </authorList>
    </citation>
    <scope>NUCLEOTIDE SEQUENCE [LARGE SCALE GENOMIC DNA]</scope>
    <source>
        <strain evidence="3 4">CBS 125925</strain>
    </source>
</reference>
<dbReference type="PANTHER" id="PTHR12358:SF108">
    <property type="entry name" value="DAGKC DOMAIN-CONTAINING PROTEIN"/>
    <property type="match status" value="1"/>
</dbReference>
<dbReference type="InterPro" id="IPR001206">
    <property type="entry name" value="Diacylglycerol_kinase_cat_dom"/>
</dbReference>
<dbReference type="OrthoDB" id="3853857at2759"/>
<feature type="domain" description="DAGKc" evidence="2">
    <location>
        <begin position="147"/>
        <end position="227"/>
    </location>
</feature>
<dbReference type="SUPFAM" id="SSF111331">
    <property type="entry name" value="NAD kinase/diacylglycerol kinase-like"/>
    <property type="match status" value="1"/>
</dbReference>
<evidence type="ECO:0000313" key="3">
    <source>
        <dbReference type="EMBL" id="OTA06560.1"/>
    </source>
</evidence>
<name>A0A2H2ZTX3_TRIPA</name>
<gene>
    <name evidence="3" type="ORF">A9Z42_0073080</name>
</gene>
<dbReference type="EMBL" id="LFMI01000693">
    <property type="protein sequence ID" value="OTA06560.1"/>
    <property type="molecule type" value="Genomic_DNA"/>
</dbReference>
<dbReference type="InterPro" id="IPR017438">
    <property type="entry name" value="ATP-NAD_kinase_N"/>
</dbReference>
<comment type="caution">
    <text evidence="3">The sequence shown here is derived from an EMBL/GenBank/DDBJ whole genome shotgun (WGS) entry which is preliminary data.</text>
</comment>
<dbReference type="PANTHER" id="PTHR12358">
    <property type="entry name" value="SPHINGOSINE KINASE"/>
    <property type="match status" value="1"/>
</dbReference>
<dbReference type="Proteomes" id="UP000219286">
    <property type="component" value="Unassembled WGS sequence"/>
</dbReference>
<sequence>MSSSTPQAGLTNATSVSASDGIISWTTPNGKDEAKYQNIVFVLDLSQSRSPKPGCIIALLVEDVQNTNKPFRLLLLLADASPDDLRPYHLRGLPDHLRPVKGKQDVDIVVSTKSGIGLSLHFWEDVLRPLWDVVEHHSPEEPSRESPDVLITQDADSVRNFARRIGGSDGSSQSRTIVLLSGDGGIVDLINSVPHDASSSSSEQRQLLLALLPLGTGNALFHSLHKPLWASEGGSKTEDASPLVLGLRTLFNGVSANLPLFRASFSPGSRIVKFTPTTTEESLANDDKSEDNKDASKSLHLAKQETEVSHLFGAVVASYGFHSSIVYESDTPEYRVHGAKRFGMVAQELLRESHPYSAQVQVRYPSAADWERFDGAEHAYVLVTPLSNLERTFTISPASKPLDGKLRLVHFGPVGGERTLELMMKAYDGGKHVGAKWDDGHELRYEEVDELRVTVLEDDERWRKVCIDGTIVDIPKGGELAVRKEEESGFKILVDQRVLPSKLD</sequence>
<proteinExistence type="predicted"/>
<dbReference type="Gene3D" id="3.40.50.10330">
    <property type="entry name" value="Probable inorganic polyphosphate/atp-NAD kinase, domain 1"/>
    <property type="match status" value="1"/>
</dbReference>
<organism evidence="3 4">
    <name type="scientific">Trichoderma parareesei</name>
    <name type="common">Filamentous fungus</name>
    <dbReference type="NCBI Taxonomy" id="858221"/>
    <lineage>
        <taxon>Eukaryota</taxon>
        <taxon>Fungi</taxon>
        <taxon>Dikarya</taxon>
        <taxon>Ascomycota</taxon>
        <taxon>Pezizomycotina</taxon>
        <taxon>Sordariomycetes</taxon>
        <taxon>Hypocreomycetidae</taxon>
        <taxon>Hypocreales</taxon>
        <taxon>Hypocreaceae</taxon>
        <taxon>Trichoderma</taxon>
    </lineage>
</organism>